<evidence type="ECO:0000313" key="2">
    <source>
        <dbReference type="Proteomes" id="UP001055879"/>
    </source>
</evidence>
<name>A0ACB8XNC4_ARCLA</name>
<organism evidence="1 2">
    <name type="scientific">Arctium lappa</name>
    <name type="common">Greater burdock</name>
    <name type="synonym">Lappa major</name>
    <dbReference type="NCBI Taxonomy" id="4217"/>
    <lineage>
        <taxon>Eukaryota</taxon>
        <taxon>Viridiplantae</taxon>
        <taxon>Streptophyta</taxon>
        <taxon>Embryophyta</taxon>
        <taxon>Tracheophyta</taxon>
        <taxon>Spermatophyta</taxon>
        <taxon>Magnoliopsida</taxon>
        <taxon>eudicotyledons</taxon>
        <taxon>Gunneridae</taxon>
        <taxon>Pentapetalae</taxon>
        <taxon>asterids</taxon>
        <taxon>campanulids</taxon>
        <taxon>Asterales</taxon>
        <taxon>Asteraceae</taxon>
        <taxon>Carduoideae</taxon>
        <taxon>Cardueae</taxon>
        <taxon>Arctiinae</taxon>
        <taxon>Arctium</taxon>
    </lineage>
</organism>
<dbReference type="Proteomes" id="UP001055879">
    <property type="component" value="Linkage Group LG16"/>
</dbReference>
<protein>
    <submittedName>
        <fullName evidence="1">Uncharacterized protein</fullName>
    </submittedName>
</protein>
<reference evidence="2" key="1">
    <citation type="journal article" date="2022" name="Mol. Ecol. Resour.">
        <title>The genomes of chicory, endive, great burdock and yacon provide insights into Asteraceae palaeo-polyploidization history and plant inulin production.</title>
        <authorList>
            <person name="Fan W."/>
            <person name="Wang S."/>
            <person name="Wang H."/>
            <person name="Wang A."/>
            <person name="Jiang F."/>
            <person name="Liu H."/>
            <person name="Zhao H."/>
            <person name="Xu D."/>
            <person name="Zhang Y."/>
        </authorList>
    </citation>
    <scope>NUCLEOTIDE SEQUENCE [LARGE SCALE GENOMIC DNA]</scope>
    <source>
        <strain evidence="2">cv. Niubang</strain>
    </source>
</reference>
<reference evidence="1 2" key="2">
    <citation type="journal article" date="2022" name="Mol. Ecol. Resour.">
        <title>The genomes of chicory, endive, great burdock and yacon provide insights into Asteraceae paleo-polyploidization history and plant inulin production.</title>
        <authorList>
            <person name="Fan W."/>
            <person name="Wang S."/>
            <person name="Wang H."/>
            <person name="Wang A."/>
            <person name="Jiang F."/>
            <person name="Liu H."/>
            <person name="Zhao H."/>
            <person name="Xu D."/>
            <person name="Zhang Y."/>
        </authorList>
    </citation>
    <scope>NUCLEOTIDE SEQUENCE [LARGE SCALE GENOMIC DNA]</scope>
    <source>
        <strain evidence="2">cv. Niubang</strain>
    </source>
</reference>
<gene>
    <name evidence="1" type="ORF">L6452_40525</name>
</gene>
<accession>A0ACB8XNC4</accession>
<keyword evidence="2" id="KW-1185">Reference proteome</keyword>
<proteinExistence type="predicted"/>
<comment type="caution">
    <text evidence="1">The sequence shown here is derived from an EMBL/GenBank/DDBJ whole genome shotgun (WGS) entry which is preliminary data.</text>
</comment>
<dbReference type="EMBL" id="CM042062">
    <property type="protein sequence ID" value="KAI3669294.1"/>
    <property type="molecule type" value="Genomic_DNA"/>
</dbReference>
<sequence length="141" mass="16178">MDRSIVGFIFLLRLSLKLSSIPNRMKCFRRHSVISLVVGYFIDVASSVLSNSVFNSVSCLGPWTKPLLPDVVKEPVAYCTSLDPDITASINVMPMSKFWSPVIIRYMTHGYPKHVYYGFLMYIDYTFSRFEGHRISVKVIR</sequence>
<evidence type="ECO:0000313" key="1">
    <source>
        <dbReference type="EMBL" id="KAI3669294.1"/>
    </source>
</evidence>